<dbReference type="PROSITE" id="PS01317">
    <property type="entry name" value="SSRP"/>
    <property type="match status" value="1"/>
</dbReference>
<dbReference type="InterPro" id="IPR023620">
    <property type="entry name" value="SmpB"/>
</dbReference>
<comment type="caution">
    <text evidence="4">The sequence shown here is derived from an EMBL/GenBank/DDBJ whole genome shotgun (WGS) entry which is preliminary data.</text>
</comment>
<dbReference type="GO" id="GO:0005829">
    <property type="term" value="C:cytosol"/>
    <property type="evidence" value="ECO:0007669"/>
    <property type="project" value="TreeGrafter"/>
</dbReference>
<dbReference type="EMBL" id="LTBA01000036">
    <property type="protein sequence ID" value="KYH32861.1"/>
    <property type="molecule type" value="Genomic_DNA"/>
</dbReference>
<evidence type="ECO:0000313" key="4">
    <source>
        <dbReference type="EMBL" id="KYH32861.1"/>
    </source>
</evidence>
<keyword evidence="1 3" id="KW-0963">Cytoplasm</keyword>
<dbReference type="SUPFAM" id="SSF74982">
    <property type="entry name" value="Small protein B (SmpB)"/>
    <property type="match status" value="1"/>
</dbReference>
<evidence type="ECO:0000256" key="3">
    <source>
        <dbReference type="HAMAP-Rule" id="MF_00023"/>
    </source>
</evidence>
<dbReference type="NCBIfam" id="NF003843">
    <property type="entry name" value="PRK05422.1"/>
    <property type="match status" value="1"/>
</dbReference>
<reference evidence="4 5" key="1">
    <citation type="submission" date="2016-02" db="EMBL/GenBank/DDBJ databases">
        <title>Genome sequence of Clostridium tepidiprofundi DSM 19306.</title>
        <authorList>
            <person name="Poehlein A."/>
            <person name="Daniel R."/>
        </authorList>
    </citation>
    <scope>NUCLEOTIDE SEQUENCE [LARGE SCALE GENOMIC DNA]</scope>
    <source>
        <strain evidence="4 5">DSM 19306</strain>
    </source>
</reference>
<dbReference type="RefSeq" id="WP_066826668.1">
    <property type="nucleotide sequence ID" value="NZ_LTBA01000036.1"/>
</dbReference>
<name>A0A151AYZ7_9CLOT</name>
<dbReference type="PANTHER" id="PTHR30308">
    <property type="entry name" value="TMRNA-BINDING COMPONENT OF TRANS-TRANSLATION TAGGING COMPLEX"/>
    <property type="match status" value="1"/>
</dbReference>
<dbReference type="Proteomes" id="UP000075531">
    <property type="component" value="Unassembled WGS sequence"/>
</dbReference>
<comment type="similarity">
    <text evidence="3">Belongs to the SmpB family.</text>
</comment>
<dbReference type="OrthoDB" id="9805462at2"/>
<comment type="subcellular location">
    <subcellularLocation>
        <location evidence="3">Cytoplasm</location>
    </subcellularLocation>
    <text evidence="3">The tmRNA-SmpB complex associates with stalled 70S ribosomes.</text>
</comment>
<comment type="function">
    <text evidence="3">Required for rescue of stalled ribosomes mediated by trans-translation. Binds to transfer-messenger RNA (tmRNA), required for stable association of tmRNA with ribosomes. tmRNA and SmpB together mimic tRNA shape, replacing the anticodon stem-loop with SmpB. tmRNA is encoded by the ssrA gene; the 2 termini fold to resemble tRNA(Ala) and it encodes a 'tag peptide', a short internal open reading frame. During trans-translation Ala-aminoacylated tmRNA acts like a tRNA, entering the A-site of stalled ribosomes, displacing the stalled mRNA. The ribosome then switches to translate the ORF on the tmRNA; the nascent peptide is terminated with the 'tag peptide' encoded by the tmRNA and targeted for degradation. The ribosome is freed to recommence translation, which seems to be the essential function of trans-translation.</text>
</comment>
<dbReference type="GO" id="GO:0070930">
    <property type="term" value="P:trans-translation-dependent protein tagging"/>
    <property type="evidence" value="ECO:0007669"/>
    <property type="project" value="TreeGrafter"/>
</dbReference>
<dbReference type="STRING" id="1121338.CLTEP_22280"/>
<keyword evidence="5" id="KW-1185">Reference proteome</keyword>
<evidence type="ECO:0000256" key="1">
    <source>
        <dbReference type="ARBA" id="ARBA00022490"/>
    </source>
</evidence>
<dbReference type="PANTHER" id="PTHR30308:SF2">
    <property type="entry name" value="SSRA-BINDING PROTEIN"/>
    <property type="match status" value="1"/>
</dbReference>
<dbReference type="GO" id="GO:0003723">
    <property type="term" value="F:RNA binding"/>
    <property type="evidence" value="ECO:0007669"/>
    <property type="project" value="UniProtKB-UniRule"/>
</dbReference>
<organism evidence="4 5">
    <name type="scientific">Clostridium tepidiprofundi DSM 19306</name>
    <dbReference type="NCBI Taxonomy" id="1121338"/>
    <lineage>
        <taxon>Bacteria</taxon>
        <taxon>Bacillati</taxon>
        <taxon>Bacillota</taxon>
        <taxon>Clostridia</taxon>
        <taxon>Eubacteriales</taxon>
        <taxon>Clostridiaceae</taxon>
        <taxon>Clostridium</taxon>
    </lineage>
</organism>
<accession>A0A151AYZ7</accession>
<evidence type="ECO:0000256" key="2">
    <source>
        <dbReference type="ARBA" id="ARBA00022884"/>
    </source>
</evidence>
<dbReference type="HAMAP" id="MF_00023">
    <property type="entry name" value="SmpB"/>
    <property type="match status" value="1"/>
</dbReference>
<dbReference type="GO" id="GO:0070929">
    <property type="term" value="P:trans-translation"/>
    <property type="evidence" value="ECO:0007669"/>
    <property type="project" value="UniProtKB-UniRule"/>
</dbReference>
<dbReference type="CDD" id="cd09294">
    <property type="entry name" value="SmpB"/>
    <property type="match status" value="1"/>
</dbReference>
<keyword evidence="2 3" id="KW-0694">RNA-binding</keyword>
<gene>
    <name evidence="3 4" type="primary">smpB</name>
    <name evidence="4" type="ORF">CLTEP_22280</name>
</gene>
<dbReference type="InterPro" id="IPR000037">
    <property type="entry name" value="SsrA-bd_prot"/>
</dbReference>
<proteinExistence type="inferred from homology"/>
<dbReference type="NCBIfam" id="TIGR00086">
    <property type="entry name" value="smpB"/>
    <property type="match status" value="1"/>
</dbReference>
<dbReference type="Gene3D" id="2.40.280.10">
    <property type="match status" value="1"/>
</dbReference>
<sequence length="157" mass="18062">MAKKKNKLENTLATNRKASHDYYIEETYEAGIALSGTEVKSIRAGKVNLKDSYAQIRNGEVYVCNMHISPYEQGNIFNKDPLRERKLLLHKNEILKLIGYTSQQGYTLVPLSLYLVRGRVKVKLGVAKGKHNYDKRQALKEKAARRDIEKHIKNSMR</sequence>
<evidence type="ECO:0000313" key="5">
    <source>
        <dbReference type="Proteomes" id="UP000075531"/>
    </source>
</evidence>
<dbReference type="AlphaFoldDB" id="A0A151AYZ7"/>
<dbReference type="PATRIC" id="fig|1121338.3.peg.2298"/>
<protein>
    <recommendedName>
        <fullName evidence="3">SsrA-binding protein</fullName>
    </recommendedName>
    <alternativeName>
        <fullName evidence="3">Small protein B</fullName>
    </alternativeName>
</protein>
<dbReference type="Pfam" id="PF01668">
    <property type="entry name" value="SmpB"/>
    <property type="match status" value="1"/>
</dbReference>
<dbReference type="InterPro" id="IPR020081">
    <property type="entry name" value="SsrA-bd_prot_CS"/>
</dbReference>